<feature type="region of interest" description="Disordered" evidence="1">
    <location>
        <begin position="1"/>
        <end position="24"/>
    </location>
</feature>
<evidence type="ECO:0000313" key="3">
    <source>
        <dbReference type="Proteomes" id="UP000623467"/>
    </source>
</evidence>
<reference evidence="2" key="1">
    <citation type="submission" date="2020-05" db="EMBL/GenBank/DDBJ databases">
        <title>Mycena genomes resolve the evolution of fungal bioluminescence.</title>
        <authorList>
            <person name="Tsai I.J."/>
        </authorList>
    </citation>
    <scope>NUCLEOTIDE SEQUENCE</scope>
    <source>
        <strain evidence="2">160909Yilan</strain>
    </source>
</reference>
<evidence type="ECO:0000313" key="2">
    <source>
        <dbReference type="EMBL" id="KAF7340606.1"/>
    </source>
</evidence>
<proteinExistence type="predicted"/>
<dbReference type="Proteomes" id="UP000623467">
    <property type="component" value="Unassembled WGS sequence"/>
</dbReference>
<dbReference type="OrthoDB" id="258495at2759"/>
<dbReference type="AlphaFoldDB" id="A0A8H6XHJ2"/>
<organism evidence="2 3">
    <name type="scientific">Mycena sanguinolenta</name>
    <dbReference type="NCBI Taxonomy" id="230812"/>
    <lineage>
        <taxon>Eukaryota</taxon>
        <taxon>Fungi</taxon>
        <taxon>Dikarya</taxon>
        <taxon>Basidiomycota</taxon>
        <taxon>Agaricomycotina</taxon>
        <taxon>Agaricomycetes</taxon>
        <taxon>Agaricomycetidae</taxon>
        <taxon>Agaricales</taxon>
        <taxon>Marasmiineae</taxon>
        <taxon>Mycenaceae</taxon>
        <taxon>Mycena</taxon>
    </lineage>
</organism>
<accession>A0A8H6XHJ2</accession>
<gene>
    <name evidence="2" type="ORF">MSAN_02132100</name>
</gene>
<dbReference type="EMBL" id="JACAZH010000030">
    <property type="protein sequence ID" value="KAF7340606.1"/>
    <property type="molecule type" value="Genomic_DNA"/>
</dbReference>
<evidence type="ECO:0008006" key="4">
    <source>
        <dbReference type="Google" id="ProtNLM"/>
    </source>
</evidence>
<name>A0A8H6XHJ2_9AGAR</name>
<sequence length="386" mass="44492">MNAQFDPDPEFTHSATCDPQSPSVSGIFSRSRNFTVTGKNFTNIINNYPTVPGVPSDFRMITMGDIDLRHEIRVDSTGVGKQERVRRIYSARVEGRKENLTVAIYQGDDAEEKWRQDVARYMSMCHPNIIQIWGVANSNHIHATLFNDDLIPLSHFLDQHRYSHFLTVYIYACCNQDFRQVHDYIFSTFQQFLSSLDCTTLIRRSTGRLCIELTKSSETSWLEWWQPELPGLSPTYRMDILETTNANRTIQSLPVGQYYEICYLKLAQHRFFAIPAGTLVNLGAILHFSSNLYQDSVEIASHLYEEPDRGHWDIDKGGVETVLKDGWTRFQSSDVPEGMVHLCISVNLRMDPWLSQANYIFRQLHIMSDFEDYGTTSSLIILFSIR</sequence>
<evidence type="ECO:0000256" key="1">
    <source>
        <dbReference type="SAM" id="MobiDB-lite"/>
    </source>
</evidence>
<feature type="compositionally biased region" description="Polar residues" evidence="1">
    <location>
        <begin position="13"/>
        <end position="24"/>
    </location>
</feature>
<keyword evidence="3" id="KW-1185">Reference proteome</keyword>
<comment type="caution">
    <text evidence="2">The sequence shown here is derived from an EMBL/GenBank/DDBJ whole genome shotgun (WGS) entry which is preliminary data.</text>
</comment>
<protein>
    <recommendedName>
        <fullName evidence="4">Protein kinase domain-containing protein</fullName>
    </recommendedName>
</protein>